<evidence type="ECO:0000313" key="6">
    <source>
        <dbReference type="Proteomes" id="UP000007264"/>
    </source>
</evidence>
<dbReference type="KEGG" id="csl:COCSUDRAFT_17120"/>
<organism evidence="5 6">
    <name type="scientific">Coccomyxa subellipsoidea (strain C-169)</name>
    <name type="common">Green microalga</name>
    <dbReference type="NCBI Taxonomy" id="574566"/>
    <lineage>
        <taxon>Eukaryota</taxon>
        <taxon>Viridiplantae</taxon>
        <taxon>Chlorophyta</taxon>
        <taxon>core chlorophytes</taxon>
        <taxon>Trebouxiophyceae</taxon>
        <taxon>Trebouxiophyceae incertae sedis</taxon>
        <taxon>Coccomyxaceae</taxon>
        <taxon>Coccomyxa</taxon>
        <taxon>Coccomyxa subellipsoidea</taxon>
    </lineage>
</organism>
<keyword evidence="2" id="KW-0433">Leucine-rich repeat</keyword>
<dbReference type="GO" id="GO:0005930">
    <property type="term" value="C:axoneme"/>
    <property type="evidence" value="ECO:0007669"/>
    <property type="project" value="UniProtKB-SubCell"/>
</dbReference>
<dbReference type="InterPro" id="IPR003591">
    <property type="entry name" value="Leu-rich_rpt_typical-subtyp"/>
</dbReference>
<dbReference type="PROSITE" id="PS51450">
    <property type="entry name" value="LRR"/>
    <property type="match status" value="7"/>
</dbReference>
<comment type="caution">
    <text evidence="5">The sequence shown here is derived from an EMBL/GenBank/DDBJ whole genome shotgun (WGS) entry which is preliminary data.</text>
</comment>
<dbReference type="SMART" id="SM00446">
    <property type="entry name" value="LRRcap"/>
    <property type="match status" value="1"/>
</dbReference>
<keyword evidence="6" id="KW-1185">Reference proteome</keyword>
<gene>
    <name evidence="5" type="ORF">COCSUDRAFT_17120</name>
</gene>
<evidence type="ECO:0000313" key="5">
    <source>
        <dbReference type="EMBL" id="EIE21752.1"/>
    </source>
</evidence>
<name>I0YTN3_COCSC</name>
<dbReference type="RefSeq" id="XP_005646296.1">
    <property type="nucleotide sequence ID" value="XM_005646239.1"/>
</dbReference>
<dbReference type="OrthoDB" id="266138at2759"/>
<keyword evidence="3" id="KW-0677">Repeat</keyword>
<dbReference type="PANTHER" id="PTHR46652">
    <property type="entry name" value="LEUCINE-RICH REPEAT AND IQ DOMAIN-CONTAINING PROTEIN 1-RELATED"/>
    <property type="match status" value="1"/>
</dbReference>
<dbReference type="GeneID" id="17039736"/>
<dbReference type="FunFam" id="3.80.10.10:FF:000312">
    <property type="entry name" value="Protein phosphatases pp1 regulatory subunit, putative"/>
    <property type="match status" value="1"/>
</dbReference>
<dbReference type="EMBL" id="AGSI01000011">
    <property type="protein sequence ID" value="EIE21752.1"/>
    <property type="molecule type" value="Genomic_DNA"/>
</dbReference>
<dbReference type="Gene3D" id="3.80.10.10">
    <property type="entry name" value="Ribonuclease Inhibitor"/>
    <property type="match status" value="3"/>
</dbReference>
<dbReference type="PANTHER" id="PTHR46652:SF3">
    <property type="entry name" value="LEUCINE-RICH REPEAT-CONTAINING PROTEIN 9"/>
    <property type="match status" value="1"/>
</dbReference>
<evidence type="ECO:0000256" key="3">
    <source>
        <dbReference type="ARBA" id="ARBA00022737"/>
    </source>
</evidence>
<dbReference type="InterPro" id="IPR025875">
    <property type="entry name" value="Leu-rich_rpt_4"/>
</dbReference>
<dbReference type="SUPFAM" id="SSF52058">
    <property type="entry name" value="L domain-like"/>
    <property type="match status" value="1"/>
</dbReference>
<proteinExistence type="predicted"/>
<dbReference type="Pfam" id="PF12799">
    <property type="entry name" value="LRR_4"/>
    <property type="match status" value="2"/>
</dbReference>
<evidence type="ECO:0000256" key="2">
    <source>
        <dbReference type="ARBA" id="ARBA00022614"/>
    </source>
</evidence>
<dbReference type="InterPro" id="IPR050836">
    <property type="entry name" value="SDS22/Internalin_LRR"/>
</dbReference>
<dbReference type="InterPro" id="IPR032675">
    <property type="entry name" value="LRR_dom_sf"/>
</dbReference>
<dbReference type="Pfam" id="PF13855">
    <property type="entry name" value="LRR_8"/>
    <property type="match status" value="1"/>
</dbReference>
<evidence type="ECO:0000256" key="1">
    <source>
        <dbReference type="ARBA" id="ARBA00004430"/>
    </source>
</evidence>
<dbReference type="Proteomes" id="UP000007264">
    <property type="component" value="Unassembled WGS sequence"/>
</dbReference>
<dbReference type="eggNOG" id="KOG0531">
    <property type="taxonomic scope" value="Eukaryota"/>
</dbReference>
<accession>I0YTN3</accession>
<reference evidence="5 6" key="1">
    <citation type="journal article" date="2012" name="Genome Biol.">
        <title>The genome of the polar eukaryotic microalga coccomyxa subellipsoidea reveals traits of cold adaptation.</title>
        <authorList>
            <person name="Blanc G."/>
            <person name="Agarkova I."/>
            <person name="Grimwood J."/>
            <person name="Kuo A."/>
            <person name="Brueggeman A."/>
            <person name="Dunigan D."/>
            <person name="Gurnon J."/>
            <person name="Ladunga I."/>
            <person name="Lindquist E."/>
            <person name="Lucas S."/>
            <person name="Pangilinan J."/>
            <person name="Proschold T."/>
            <person name="Salamov A."/>
            <person name="Schmutz J."/>
            <person name="Weeks D."/>
            <person name="Yamada T."/>
            <person name="Claverie J.M."/>
            <person name="Grigoriev I."/>
            <person name="Van Etten J."/>
            <person name="Lomsadze A."/>
            <person name="Borodovsky M."/>
        </authorList>
    </citation>
    <scope>NUCLEOTIDE SEQUENCE [LARGE SCALE GENOMIC DNA]</scope>
    <source>
        <strain evidence="5 6">C-169</strain>
    </source>
</reference>
<dbReference type="PRINTS" id="PR00019">
    <property type="entry name" value="LEURICHRPT"/>
</dbReference>
<protein>
    <submittedName>
        <fullName evidence="5">L domain-like protein</fullName>
    </submittedName>
</protein>
<feature type="domain" description="U2A'/phosphoprotein 32 family A C-terminal" evidence="4">
    <location>
        <begin position="307"/>
        <end position="325"/>
    </location>
</feature>
<comment type="subcellular location">
    <subcellularLocation>
        <location evidence="1">Cytoplasm</location>
        <location evidence="1">Cytoskeleton</location>
        <location evidence="1">Cilium axoneme</location>
    </subcellularLocation>
</comment>
<dbReference type="SMART" id="SM00369">
    <property type="entry name" value="LRR_TYP"/>
    <property type="match status" value="8"/>
</dbReference>
<dbReference type="AlphaFoldDB" id="I0YTN3"/>
<dbReference type="InterPro" id="IPR001611">
    <property type="entry name" value="Leu-rich_rpt"/>
</dbReference>
<dbReference type="SMART" id="SM00365">
    <property type="entry name" value="LRR_SD22"/>
    <property type="match status" value="9"/>
</dbReference>
<dbReference type="InterPro" id="IPR003603">
    <property type="entry name" value="U2A'_phosphoprotein32A_C"/>
</dbReference>
<sequence>MAEGADVSEILEDCEELDLTGSHLPDLSGIDLPDGLKALDLTTNRLRALDPRLLALTGLQTLSLRQNLLSDVGQLGNSAFRAVLKELVLHDNHIEEIPEMEDFTSLQRLELSYNQIQSLQPLLSLGSTVLSDLYVANNAVQKIEAVQQFTNLRMLELGSNKIREMTGLEGLTNLQELWLGRNRIAEISGLNSLTALRKLSVQSNRLMSMAGLQHCSQLEELYLSHNGIQRLEGLESLPNLRVLDVSSNQVSDLTGLEALTQLTDLWLNDNAITSLGDLVAAAGGPMGGSLTCLYLSGNPAAETAGGHAAYRAAVVRMFPKLQQLDDQLV</sequence>
<dbReference type="STRING" id="574566.I0YTN3"/>
<evidence type="ECO:0000259" key="4">
    <source>
        <dbReference type="SMART" id="SM00446"/>
    </source>
</evidence>